<proteinExistence type="predicted"/>
<dbReference type="EMBL" id="KQ976790">
    <property type="protein sequence ID" value="KYN08274.1"/>
    <property type="molecule type" value="Genomic_DNA"/>
</dbReference>
<feature type="domain" description="Transposable element P transposase-like RNase H" evidence="1">
    <location>
        <begin position="37"/>
        <end position="152"/>
    </location>
</feature>
<name>A0A151IQ36_9HYME</name>
<gene>
    <name evidence="3" type="ORF">ALC62_00744</name>
</gene>
<dbReference type="Proteomes" id="UP000078542">
    <property type="component" value="Unassembled WGS sequence"/>
</dbReference>
<dbReference type="InterPro" id="IPR048366">
    <property type="entry name" value="TNP-like_GBD"/>
</dbReference>
<keyword evidence="4" id="KW-1185">Reference proteome</keyword>
<dbReference type="Pfam" id="PF21787">
    <property type="entry name" value="TNP-like_RNaseH_N"/>
    <property type="match status" value="1"/>
</dbReference>
<evidence type="ECO:0000259" key="2">
    <source>
        <dbReference type="Pfam" id="PF21788"/>
    </source>
</evidence>
<dbReference type="InterPro" id="IPR048365">
    <property type="entry name" value="TNP-like_RNaseH_N"/>
</dbReference>
<sequence>MWMQNIDSSSGISKQAVMFESVFDSHSWGLTTLKIIFNVVQNARGKENKKIVFNLTLDEMSIRKRIDWDGQKSHGFIDIGTRFTLLVLVFLVAINDKFKLPIAYYFTDQLNGHEKAKLLKTALCALYENNIDVVSITFDGAASNISMCQELGAHLKSTDIENNVPYFDHPTNECKRIRIFCDACHMIKLVRNTIATYDLTDNDDRTISWKYVKQLVFLQNEEKLHPAVKVSNRHIYFKNEKMKVSLAEQVLSMSVYDALQFLEHDLKFPQFVGAEGTAIFCKIFNFIFDLLNSKNLYAKTEMKKAISRDNVTAKIVKACTDNLFILKDKINEFISYIKSLKMQNTSVLQSKRKIGFIGFIIDLQNIIALAEELFNKISQAPKNGGRSDTFGTDLVYRTDKLLQQKNRGSLCQPSHNVIVVCKTAEKTLRSNQHILFKTKNILHVLIRQSERLLSNTIFHTDNHIFRQEFDHQSQLIRLILKTFFNVRLKHETTTYINWTPRVRMRNNRLTL</sequence>
<dbReference type="PANTHER" id="PTHR47577">
    <property type="entry name" value="THAP DOMAIN-CONTAINING PROTEIN 6"/>
    <property type="match status" value="1"/>
</dbReference>
<dbReference type="AlphaFoldDB" id="A0A151IQ36"/>
<dbReference type="STRING" id="456900.A0A151IQ36"/>
<accession>A0A151IQ36</accession>
<protein>
    <submittedName>
        <fullName evidence="3">THAP domain-containing protein 9</fullName>
    </submittedName>
</protein>
<organism evidence="3 4">
    <name type="scientific">Cyphomyrmex costatus</name>
    <dbReference type="NCBI Taxonomy" id="456900"/>
    <lineage>
        <taxon>Eukaryota</taxon>
        <taxon>Metazoa</taxon>
        <taxon>Ecdysozoa</taxon>
        <taxon>Arthropoda</taxon>
        <taxon>Hexapoda</taxon>
        <taxon>Insecta</taxon>
        <taxon>Pterygota</taxon>
        <taxon>Neoptera</taxon>
        <taxon>Endopterygota</taxon>
        <taxon>Hymenoptera</taxon>
        <taxon>Apocrita</taxon>
        <taxon>Aculeata</taxon>
        <taxon>Formicoidea</taxon>
        <taxon>Formicidae</taxon>
        <taxon>Myrmicinae</taxon>
        <taxon>Cyphomyrmex</taxon>
    </lineage>
</organism>
<dbReference type="PANTHER" id="PTHR47577:SF2">
    <property type="entry name" value="THAP DOMAIN CONTAINING 9"/>
    <property type="match status" value="1"/>
</dbReference>
<reference evidence="3 4" key="1">
    <citation type="submission" date="2016-03" db="EMBL/GenBank/DDBJ databases">
        <title>Cyphomyrmex costatus WGS genome.</title>
        <authorList>
            <person name="Nygaard S."/>
            <person name="Hu H."/>
            <person name="Boomsma J."/>
            <person name="Zhang G."/>
        </authorList>
    </citation>
    <scope>NUCLEOTIDE SEQUENCE [LARGE SCALE GENOMIC DNA]</scope>
    <source>
        <strain evidence="3">MS0001</strain>
        <tissue evidence="3">Whole body</tissue>
    </source>
</reference>
<evidence type="ECO:0000259" key="1">
    <source>
        <dbReference type="Pfam" id="PF21787"/>
    </source>
</evidence>
<evidence type="ECO:0000313" key="3">
    <source>
        <dbReference type="EMBL" id="KYN08274.1"/>
    </source>
</evidence>
<feature type="domain" description="Transposable element P transposase-like GTP-binding insertion" evidence="2">
    <location>
        <begin position="184"/>
        <end position="303"/>
    </location>
</feature>
<dbReference type="Pfam" id="PF21788">
    <property type="entry name" value="TNP-like_GBD"/>
    <property type="match status" value="1"/>
</dbReference>
<evidence type="ECO:0000313" key="4">
    <source>
        <dbReference type="Proteomes" id="UP000078542"/>
    </source>
</evidence>